<accession>A0A2H9UJD2</accession>
<proteinExistence type="predicted"/>
<sequence length="170" mass="19734">MRTIIVLWMIACLAGCSYFVSMDELARNIQAQMQQEFNSNQDYQRYRFTVQKVKIVQRQGNQFKAISHLNYQGEAYPVNVKIFKVDGGYRWSIEEDAFAFIDEIEIEQYRQQLDRELQQLASALDDLEPVDESKEHEHGSLVTPIAEPEFQGVSYQEEPVPVGNITAYTQ</sequence>
<comment type="caution">
    <text evidence="1">The sequence shown here is derived from an EMBL/GenBank/DDBJ whole genome shotgun (WGS) entry which is preliminary data.</text>
</comment>
<evidence type="ECO:0000313" key="2">
    <source>
        <dbReference type="Proteomes" id="UP000242351"/>
    </source>
</evidence>
<evidence type="ECO:0000313" key="1">
    <source>
        <dbReference type="EMBL" id="PJI31793.1"/>
    </source>
</evidence>
<organism evidence="1 2">
    <name type="scientific">Acinetobacter pseudolwoffii</name>
    <dbReference type="NCBI Taxonomy" id="2053287"/>
    <lineage>
        <taxon>Bacteria</taxon>
        <taxon>Pseudomonadati</taxon>
        <taxon>Pseudomonadota</taxon>
        <taxon>Gammaproteobacteria</taxon>
        <taxon>Moraxellales</taxon>
        <taxon>Moraxellaceae</taxon>
        <taxon>Acinetobacter</taxon>
    </lineage>
</organism>
<dbReference type="AlphaFoldDB" id="A0A2H9UJD2"/>
<reference evidence="1 2" key="2">
    <citation type="submission" date="2017-12" db="EMBL/GenBank/DDBJ databases">
        <title>Revising the taxonomy of the Acinetobacter lwoffii group: the description of Acinetobacter pseudolwoffii sp. nov. and emended description of Acinetobacter lwoffii.</title>
        <authorList>
            <person name="Nemec A."/>
        </authorList>
    </citation>
    <scope>NUCLEOTIDE SEQUENCE [LARGE SCALE GENOMIC DNA]</scope>
    <source>
        <strain evidence="1 2">ANC 5347</strain>
    </source>
</reference>
<dbReference type="Proteomes" id="UP000242351">
    <property type="component" value="Unassembled WGS sequence"/>
</dbReference>
<protein>
    <submittedName>
        <fullName evidence="1">Uncharacterized protein</fullName>
    </submittedName>
</protein>
<name>A0A2H9UJD2_9GAMM</name>
<dbReference type="EMBL" id="PGOZ01000017">
    <property type="protein sequence ID" value="PJI31793.1"/>
    <property type="molecule type" value="Genomic_DNA"/>
</dbReference>
<dbReference type="RefSeq" id="WP_100357996.1">
    <property type="nucleotide sequence ID" value="NZ_CP183899.1"/>
</dbReference>
<reference evidence="1 2" key="1">
    <citation type="submission" date="2017-11" db="EMBL/GenBank/DDBJ databases">
        <authorList>
            <person name="Han C.G."/>
        </authorList>
    </citation>
    <scope>NUCLEOTIDE SEQUENCE [LARGE SCALE GENOMIC DNA]</scope>
    <source>
        <strain evidence="1 2">ANC 5347</strain>
    </source>
</reference>
<gene>
    <name evidence="1" type="ORF">CU320_12260</name>
</gene>